<dbReference type="Pfam" id="PF00571">
    <property type="entry name" value="CBS"/>
    <property type="match status" value="2"/>
</dbReference>
<evidence type="ECO:0000259" key="6">
    <source>
        <dbReference type="PROSITE" id="PS51371"/>
    </source>
</evidence>
<proteinExistence type="inferred from homology"/>
<organism evidence="7 8">
    <name type="scientific">Arsenicitalea aurantiaca</name>
    <dbReference type="NCBI Taxonomy" id="1783274"/>
    <lineage>
        <taxon>Bacteria</taxon>
        <taxon>Pseudomonadati</taxon>
        <taxon>Pseudomonadota</taxon>
        <taxon>Alphaproteobacteria</taxon>
        <taxon>Hyphomicrobiales</taxon>
        <taxon>Devosiaceae</taxon>
        <taxon>Arsenicitalea</taxon>
    </lineage>
</organism>
<dbReference type="SMART" id="SM00116">
    <property type="entry name" value="CBS"/>
    <property type="match status" value="2"/>
</dbReference>
<dbReference type="OrthoDB" id="9797674at2"/>
<dbReference type="FunFam" id="3.10.580.10:FF:000002">
    <property type="entry name" value="Magnesium/cobalt efflux protein CorC"/>
    <property type="match status" value="1"/>
</dbReference>
<evidence type="ECO:0000313" key="8">
    <source>
        <dbReference type="Proteomes" id="UP000281547"/>
    </source>
</evidence>
<evidence type="ECO:0000313" key="7">
    <source>
        <dbReference type="EMBL" id="RUT30202.1"/>
    </source>
</evidence>
<accession>A0A433X817</accession>
<dbReference type="AlphaFoldDB" id="A0A433X817"/>
<dbReference type="InterPro" id="IPR036318">
    <property type="entry name" value="FAD-bd_PCMH-like_sf"/>
</dbReference>
<dbReference type="InterPro" id="IPR046342">
    <property type="entry name" value="CBS_dom_sf"/>
</dbReference>
<dbReference type="SMART" id="SM01091">
    <property type="entry name" value="CorC_HlyC"/>
    <property type="match status" value="1"/>
</dbReference>
<feature type="region of interest" description="Disordered" evidence="5">
    <location>
        <begin position="1"/>
        <end position="39"/>
    </location>
</feature>
<dbReference type="Proteomes" id="UP000281547">
    <property type="component" value="Unassembled WGS sequence"/>
</dbReference>
<dbReference type="Gene3D" id="3.30.465.10">
    <property type="match status" value="1"/>
</dbReference>
<feature type="domain" description="CBS" evidence="6">
    <location>
        <begin position="100"/>
        <end position="160"/>
    </location>
</feature>
<dbReference type="Gene3D" id="3.10.580.10">
    <property type="entry name" value="CBS-domain"/>
    <property type="match status" value="1"/>
</dbReference>
<dbReference type="PROSITE" id="PS51371">
    <property type="entry name" value="CBS"/>
    <property type="match status" value="2"/>
</dbReference>
<dbReference type="SUPFAM" id="SSF56176">
    <property type="entry name" value="FAD-binding/transporter-associated domain-like"/>
    <property type="match status" value="1"/>
</dbReference>
<dbReference type="PANTHER" id="PTHR22777:SF27">
    <property type="entry name" value="MAGNESIUM AND COBALT EFFLUX PROTEIN CORC"/>
    <property type="match status" value="1"/>
</dbReference>
<keyword evidence="8" id="KW-1185">Reference proteome</keyword>
<dbReference type="SUPFAM" id="SSF54631">
    <property type="entry name" value="CBS-domain pair"/>
    <property type="match status" value="1"/>
</dbReference>
<evidence type="ECO:0000256" key="2">
    <source>
        <dbReference type="ARBA" id="ARBA00022737"/>
    </source>
</evidence>
<dbReference type="InterPro" id="IPR044751">
    <property type="entry name" value="Ion_transp-like_CBS"/>
</dbReference>
<evidence type="ECO:0000256" key="3">
    <source>
        <dbReference type="ARBA" id="ARBA00023122"/>
    </source>
</evidence>
<feature type="domain" description="CBS" evidence="6">
    <location>
        <begin position="182"/>
        <end position="239"/>
    </location>
</feature>
<protein>
    <submittedName>
        <fullName evidence="7">HlyC/CorC family transporter</fullName>
    </submittedName>
</protein>
<dbReference type="InterPro" id="IPR016169">
    <property type="entry name" value="FAD-bd_PCMH_sub2"/>
</dbReference>
<dbReference type="EMBL" id="RZNJ01000004">
    <property type="protein sequence ID" value="RUT30202.1"/>
    <property type="molecule type" value="Genomic_DNA"/>
</dbReference>
<evidence type="ECO:0000256" key="4">
    <source>
        <dbReference type="PROSITE-ProRule" id="PRU00703"/>
    </source>
</evidence>
<dbReference type="RefSeq" id="WP_127188983.1">
    <property type="nucleotide sequence ID" value="NZ_RZNJ01000004.1"/>
</dbReference>
<reference evidence="7 8" key="1">
    <citation type="journal article" date="2016" name="Int. J. Syst. Evol. Microbiol.">
        <title>Arsenicitalea aurantiaca gen. nov., sp. nov., a new member of the family Hyphomicrobiaceae, isolated from high-arsenic sediment.</title>
        <authorList>
            <person name="Mu Y."/>
            <person name="Zhou L."/>
            <person name="Zeng X.C."/>
            <person name="Liu L."/>
            <person name="Pan Y."/>
            <person name="Chen X."/>
            <person name="Wang J."/>
            <person name="Li S."/>
            <person name="Li W.J."/>
            <person name="Wang Y."/>
        </authorList>
    </citation>
    <scope>NUCLEOTIDE SEQUENCE [LARGE SCALE GENOMIC DNA]</scope>
    <source>
        <strain evidence="7 8">42-50</strain>
    </source>
</reference>
<comment type="caution">
    <text evidence="7">The sequence shown here is derived from an EMBL/GenBank/DDBJ whole genome shotgun (WGS) entry which is preliminary data.</text>
</comment>
<evidence type="ECO:0000256" key="1">
    <source>
        <dbReference type="ARBA" id="ARBA00006446"/>
    </source>
</evidence>
<dbReference type="InterPro" id="IPR005170">
    <property type="entry name" value="Transptr-assoc_dom"/>
</dbReference>
<name>A0A433X817_9HYPH</name>
<dbReference type="InterPro" id="IPR000644">
    <property type="entry name" value="CBS_dom"/>
</dbReference>
<dbReference type="CDD" id="cd04590">
    <property type="entry name" value="CBS_pair_CorC_HlyC_assoc"/>
    <property type="match status" value="1"/>
</dbReference>
<dbReference type="GO" id="GO:0050660">
    <property type="term" value="F:flavin adenine dinucleotide binding"/>
    <property type="evidence" value="ECO:0007669"/>
    <property type="project" value="InterPro"/>
</dbReference>
<dbReference type="Pfam" id="PF03471">
    <property type="entry name" value="CorC_HlyC"/>
    <property type="match status" value="1"/>
</dbReference>
<keyword evidence="3 4" id="KW-0129">CBS domain</keyword>
<gene>
    <name evidence="7" type="ORF">EMQ25_12860</name>
</gene>
<dbReference type="GO" id="GO:0005886">
    <property type="term" value="C:plasma membrane"/>
    <property type="evidence" value="ECO:0007669"/>
    <property type="project" value="TreeGrafter"/>
</dbReference>
<comment type="similarity">
    <text evidence="1">Belongs to the UPF0053 family. Hemolysin C subfamily.</text>
</comment>
<evidence type="ECO:0000256" key="5">
    <source>
        <dbReference type="SAM" id="MobiDB-lite"/>
    </source>
</evidence>
<keyword evidence="2" id="KW-0677">Repeat</keyword>
<sequence length="346" mass="37994">MSDSDSPSVPEARRSTALVKLPEEPNPEPGSSPASAQPRGQTLWSRLKALFALRTASLRDDLEVALESEANGETADFSPSERTILQNVLQLGEKRVDDVMVPRADIEAIDADQSLGALLALFREVGHSRIPVYTETLDNITGFIHVKDALGRITEAVTDPAKDIPVRLVSPALKLKIGRLDLLRPVLFVPPSMPVGDLLQQMQHKRLHMAIVIDEYGGTDGVVTIEDLLEAVVGEIEDEHDDLDEAMVKKVNSNIYLANARAELEEVREVIGPDFDPGARAEEIDTVGGLVFDLAGRVPAKGEIIRQFPGFEFEVLASDARQIRRLKIKRVKTRVRGDAEPPQLTQ</sequence>
<dbReference type="PANTHER" id="PTHR22777">
    <property type="entry name" value="HEMOLYSIN-RELATED"/>
    <property type="match status" value="1"/>
</dbReference>